<dbReference type="AlphaFoldDB" id="C4GCL4"/>
<gene>
    <name evidence="2" type="ORF">GCWU000342_01708</name>
</gene>
<dbReference type="RefSeq" id="WP_006906703.1">
    <property type="nucleotide sequence ID" value="NZ_GG665867.1"/>
</dbReference>
<evidence type="ECO:0000259" key="1">
    <source>
        <dbReference type="Pfam" id="PF17994"/>
    </source>
</evidence>
<dbReference type="HOGENOM" id="CLU_019973_1_0_9"/>
<protein>
    <recommendedName>
        <fullName evidence="1">Galactofuranosyltransferase GlfT2 N-terminal domain-containing protein</fullName>
    </recommendedName>
</protein>
<dbReference type="STRING" id="626523.GCWU000342_01708"/>
<organism evidence="2 3">
    <name type="scientific">Shuttleworthella satelles DSM 14600</name>
    <dbReference type="NCBI Taxonomy" id="626523"/>
    <lineage>
        <taxon>Bacteria</taxon>
        <taxon>Bacillati</taxon>
        <taxon>Bacillota</taxon>
        <taxon>Clostridia</taxon>
        <taxon>Lachnospirales</taxon>
        <taxon>Lachnospiraceae</taxon>
        <taxon>Shuttleworthella</taxon>
    </lineage>
</organism>
<dbReference type="eggNOG" id="COG1216">
    <property type="taxonomic scope" value="Bacteria"/>
</dbReference>
<evidence type="ECO:0000313" key="3">
    <source>
        <dbReference type="Proteomes" id="UP000003494"/>
    </source>
</evidence>
<dbReference type="SUPFAM" id="SSF53448">
    <property type="entry name" value="Nucleotide-diphospho-sugar transferases"/>
    <property type="match status" value="1"/>
</dbReference>
<proteinExistence type="predicted"/>
<keyword evidence="3" id="KW-1185">Reference proteome</keyword>
<dbReference type="InterPro" id="IPR040492">
    <property type="entry name" value="GlfT2_N"/>
</dbReference>
<sequence length="602" mass="70421">MDQLLQNIIFPQNSELEGDYKLFYLGGRGIYEMEQKKLHLADSTVTDFCSYMNSFSLIKWKEYTAVGSVRLTLGLSGRGQVELVGYHLNVHSPVRRTFGLYDFDFTDKKELEIPFPENEEMVIGFEIRAISHVTVYGGAWYGTYDPKQKKDVVLSVATTTMKKEDFITRNMASLKREILDADDDMKEHFYIHVVDNGRTLDAEAMSSWHLTVHPNKNTGGSGGYARGMIEAMEQDPPATHVLLMDDDVTIQPESIRRTYQLLSFLRDEYRDSFISGAMLLYEEMRLQYEDVGAIRDACTLTTLKGIFDMTEKRNLLRNEEEPCGYGHRYAGWWYCCIPTHMIREKGLPLPLFIRFDDVEFGLRCKPKFVTMNGICIWHMGFAGKYNLAMDRYQMCRNPLVVDAVGSMPGTVNAPDYVRKAFRSELLKFNYNAAELILRAFKDFLRGPEFFQIDQGEEIIKENVQKNEKYQPMNGWPDIEVNFDEILEDFDRKPLETFWYRLTFNGQRLWPFRAPKRGMIPVFFSDVYQPGRYVGHDAMLAVNVDNRTAVERHMDKDKYRSLKKEWDQAYRYYRRNRASIVKSYRDAQPYLVSVEFWKKYLEI</sequence>
<dbReference type="Gene3D" id="3.90.550.60">
    <property type="match status" value="1"/>
</dbReference>
<comment type="caution">
    <text evidence="2">The sequence shown here is derived from an EMBL/GenBank/DDBJ whole genome shotgun (WGS) entry which is preliminary data.</text>
</comment>
<feature type="domain" description="Galactofuranosyltransferase GlfT2 N-terminal" evidence="1">
    <location>
        <begin position="5"/>
        <end position="141"/>
    </location>
</feature>
<reference evidence="2" key="1">
    <citation type="submission" date="2009-04" db="EMBL/GenBank/DDBJ databases">
        <authorList>
            <person name="Weinstock G."/>
            <person name="Sodergren E."/>
            <person name="Clifton S."/>
            <person name="Fulton L."/>
            <person name="Fulton B."/>
            <person name="Courtney L."/>
            <person name="Fronick C."/>
            <person name="Harrison M."/>
            <person name="Strong C."/>
            <person name="Farmer C."/>
            <person name="Delahaunty K."/>
            <person name="Markovic C."/>
            <person name="Hall O."/>
            <person name="Minx P."/>
            <person name="Tomlinson C."/>
            <person name="Mitreva M."/>
            <person name="Nelson J."/>
            <person name="Hou S."/>
            <person name="Wollam A."/>
            <person name="Pepin K.H."/>
            <person name="Johnson M."/>
            <person name="Bhonagiri V."/>
            <person name="Nash W.E."/>
            <person name="Warren W."/>
            <person name="Chinwalla A."/>
            <person name="Mardis E.R."/>
            <person name="Wilson R.K."/>
        </authorList>
    </citation>
    <scope>NUCLEOTIDE SEQUENCE [LARGE SCALE GENOMIC DNA]</scope>
    <source>
        <strain evidence="2">DSM 14600</strain>
    </source>
</reference>
<dbReference type="Pfam" id="PF17994">
    <property type="entry name" value="Glft2_N"/>
    <property type="match status" value="1"/>
</dbReference>
<dbReference type="EMBL" id="ACIP02000004">
    <property type="protein sequence ID" value="EEP27714.1"/>
    <property type="molecule type" value="Genomic_DNA"/>
</dbReference>
<dbReference type="Proteomes" id="UP000003494">
    <property type="component" value="Unassembled WGS sequence"/>
</dbReference>
<accession>C4GCL4</accession>
<name>C4GCL4_9FIRM</name>
<evidence type="ECO:0000313" key="2">
    <source>
        <dbReference type="EMBL" id="EEP27714.1"/>
    </source>
</evidence>
<dbReference type="InterPro" id="IPR029044">
    <property type="entry name" value="Nucleotide-diphossugar_trans"/>
</dbReference>